<name>A0A9P3PFX5_LYOSH</name>
<organism evidence="1 2">
    <name type="scientific">Lyophyllum shimeji</name>
    <name type="common">Hon-shimeji</name>
    <name type="synonym">Tricholoma shimeji</name>
    <dbReference type="NCBI Taxonomy" id="47721"/>
    <lineage>
        <taxon>Eukaryota</taxon>
        <taxon>Fungi</taxon>
        <taxon>Dikarya</taxon>
        <taxon>Basidiomycota</taxon>
        <taxon>Agaricomycotina</taxon>
        <taxon>Agaricomycetes</taxon>
        <taxon>Agaricomycetidae</taxon>
        <taxon>Agaricales</taxon>
        <taxon>Tricholomatineae</taxon>
        <taxon>Lyophyllaceae</taxon>
        <taxon>Lyophyllum</taxon>
    </lineage>
</organism>
<comment type="caution">
    <text evidence="1">The sequence shown here is derived from an EMBL/GenBank/DDBJ whole genome shotgun (WGS) entry which is preliminary data.</text>
</comment>
<gene>
    <name evidence="1" type="ORF">LshimejAT787_0207680</name>
</gene>
<sequence length="100" mass="10600">MSGTSTPISSFIVVSSRPIPIPIYLTEYFSFQPSVLDVGLTTGDEARRQQGMGDFGTITSLPPQQALSSCVPSGPFHTVAPFNPSCLLHVASALLVCSDR</sequence>
<reference evidence="1" key="1">
    <citation type="submission" date="2022-07" db="EMBL/GenBank/DDBJ databases">
        <title>The genome of Lyophyllum shimeji provides insight into the initial evolution of ectomycorrhizal fungal genome.</title>
        <authorList>
            <person name="Kobayashi Y."/>
            <person name="Shibata T."/>
            <person name="Hirakawa H."/>
            <person name="Shigenobu S."/>
            <person name="Nishiyama T."/>
            <person name="Yamada A."/>
            <person name="Hasebe M."/>
            <person name="Kawaguchi M."/>
        </authorList>
    </citation>
    <scope>NUCLEOTIDE SEQUENCE</scope>
    <source>
        <strain evidence="1">AT787</strain>
    </source>
</reference>
<dbReference type="Proteomes" id="UP001063166">
    <property type="component" value="Unassembled WGS sequence"/>
</dbReference>
<proteinExistence type="predicted"/>
<keyword evidence="2" id="KW-1185">Reference proteome</keyword>
<accession>A0A9P3PFX5</accession>
<evidence type="ECO:0000313" key="1">
    <source>
        <dbReference type="EMBL" id="GLB35203.1"/>
    </source>
</evidence>
<evidence type="ECO:0000313" key="2">
    <source>
        <dbReference type="Proteomes" id="UP001063166"/>
    </source>
</evidence>
<dbReference type="EMBL" id="BRPK01000002">
    <property type="protein sequence ID" value="GLB35203.1"/>
    <property type="molecule type" value="Genomic_DNA"/>
</dbReference>
<protein>
    <submittedName>
        <fullName evidence="1">Uncharacterized protein</fullName>
    </submittedName>
</protein>
<dbReference type="AlphaFoldDB" id="A0A9P3PFX5"/>